<dbReference type="AlphaFoldDB" id="A0A2U2MS56"/>
<organism evidence="1 2">
    <name type="scientific">Bifidobacterium catulorum</name>
    <dbReference type="NCBI Taxonomy" id="1630173"/>
    <lineage>
        <taxon>Bacteria</taxon>
        <taxon>Bacillati</taxon>
        <taxon>Actinomycetota</taxon>
        <taxon>Actinomycetes</taxon>
        <taxon>Bifidobacteriales</taxon>
        <taxon>Bifidobacteriaceae</taxon>
        <taxon>Bifidobacterium</taxon>
    </lineage>
</organism>
<dbReference type="InterPro" id="IPR021456">
    <property type="entry name" value="DUF3107"/>
</dbReference>
<name>A0A2U2MS56_9BIFI</name>
<dbReference type="RefSeq" id="WP_109137390.1">
    <property type="nucleotide sequence ID" value="NZ_QFFN01000014.1"/>
</dbReference>
<accession>A0A2U2MS56</accession>
<proteinExistence type="predicted"/>
<gene>
    <name evidence="1" type="ORF">DF200_06045</name>
</gene>
<keyword evidence="2" id="KW-1185">Reference proteome</keyword>
<evidence type="ECO:0000313" key="2">
    <source>
        <dbReference type="Proteomes" id="UP000245753"/>
    </source>
</evidence>
<evidence type="ECO:0000313" key="1">
    <source>
        <dbReference type="EMBL" id="PWG59698.1"/>
    </source>
</evidence>
<dbReference type="Pfam" id="PF11305">
    <property type="entry name" value="DUF3107"/>
    <property type="match status" value="1"/>
</dbReference>
<reference evidence="1 2" key="1">
    <citation type="journal article" date="2018" name="Int. J. Syst. Evol. Microbiol.">
        <title>Bifidobacterium catulorum sp. nov., a novel taxon from the faeces of the baby common marmoset (Callithrix jacchus).</title>
        <authorList>
            <person name="Modesto M."/>
            <person name="Michelini S."/>
            <person name="Oki K."/>
            <person name="Biavati B."/>
            <person name="Watanabe K."/>
            <person name="Mattarelli P."/>
        </authorList>
    </citation>
    <scope>NUCLEOTIDE SEQUENCE [LARGE SCALE GENOMIC DNA]</scope>
    <source>
        <strain evidence="1 2">MRM 8.19</strain>
    </source>
</reference>
<comment type="caution">
    <text evidence="1">The sequence shown here is derived from an EMBL/GenBank/DDBJ whole genome shotgun (WGS) entry which is preliminary data.</text>
</comment>
<sequence length="75" mass="7627">MDVEIGIQNVTRPVSFATDKSADEVSAAISEAVGQGTVVDLTDVKGRRIVIPGKAIGYAIVGSETSHPVGFGALG</sequence>
<dbReference type="EMBL" id="QFFN01000014">
    <property type="protein sequence ID" value="PWG59698.1"/>
    <property type="molecule type" value="Genomic_DNA"/>
</dbReference>
<dbReference type="Proteomes" id="UP000245753">
    <property type="component" value="Unassembled WGS sequence"/>
</dbReference>
<protein>
    <submittedName>
        <fullName evidence="1">DUF3107 domain-containing protein</fullName>
    </submittedName>
</protein>
<dbReference type="OrthoDB" id="3268468at2"/>